<feature type="site" description="Interaction with DNA" evidence="7">
    <location>
        <position position="47"/>
    </location>
</feature>
<evidence type="ECO:0000256" key="8">
    <source>
        <dbReference type="PROSITE-ProRule" id="PRU01384"/>
    </source>
</evidence>
<evidence type="ECO:0000256" key="7">
    <source>
        <dbReference type="HAMAP-Rule" id="MF_00936"/>
    </source>
</evidence>
<dbReference type="InterPro" id="IPR002205">
    <property type="entry name" value="Topo_IIA_dom_A"/>
</dbReference>
<evidence type="ECO:0000256" key="5">
    <source>
        <dbReference type="ARBA" id="ARBA00023136"/>
    </source>
</evidence>
<dbReference type="RefSeq" id="WP_279965969.1">
    <property type="nucleotide sequence ID" value="NZ_CP122537.1"/>
</dbReference>
<dbReference type="HAMAP" id="MF_00936">
    <property type="entry name" value="ParC_type1"/>
    <property type="match status" value="1"/>
</dbReference>
<name>A0ABY8LEW2_9RHOB</name>
<dbReference type="Proteomes" id="UP001243420">
    <property type="component" value="Chromosome"/>
</dbReference>
<dbReference type="Pfam" id="PF03989">
    <property type="entry name" value="DNA_gyraseA_C"/>
    <property type="match status" value="2"/>
</dbReference>
<dbReference type="SUPFAM" id="SSF101904">
    <property type="entry name" value="GyrA/ParC C-terminal domain-like"/>
    <property type="match status" value="1"/>
</dbReference>
<dbReference type="PANTHER" id="PTHR43493:SF1">
    <property type="entry name" value="DNA TOPOISOMERASE 4 SUBUNIT A"/>
    <property type="match status" value="1"/>
</dbReference>
<proteinExistence type="inferred from homology"/>
<dbReference type="InterPro" id="IPR013760">
    <property type="entry name" value="Topo_IIA-like_dom_sf"/>
</dbReference>
<dbReference type="Gene3D" id="2.120.10.90">
    <property type="entry name" value="DNA gyrase/topoisomerase IV, subunit A, C-terminal"/>
    <property type="match status" value="1"/>
</dbReference>
<dbReference type="NCBIfam" id="NF004044">
    <property type="entry name" value="PRK05561.1"/>
    <property type="match status" value="1"/>
</dbReference>
<keyword evidence="3 7" id="KW-0799">Topoisomerase</keyword>
<keyword evidence="5 7" id="KW-0472">Membrane</keyword>
<accession>A0ABY8LEW2</accession>
<sequence>MSDPNDTDPPALVVTERLRDAIGDRYLTYALSTIMHRALPDARDGLKPVHRRILFAMRELRLSSAGGFRKSAKIAGDVMGNYHPHGDAAIYDAMARLAQDFAVRYPLVDGQGNFGNIDGDNPAASRYTEARMTAAAEALLEGLDADAVDYRDNYDGTLREPVVLPAAFPNLLANGAAGIAVGMATNIPPHNLDELIDGCLHLIRHPNATDEKLVELIPGPDFPTGGVIVEPRESILDAYRTGRGAFRLRARHEIEDLGKGQWQIVVTEIPYQLQKGKLIEKLAELVLQKKVPILGDIRDESADDIRIVLEPKSRNVDPDTLMATLYRMSDLETRFSLNMNVLIDGVTPRVCGLREVLQAFLDHRREVLLRRSRHRMAKIDHRLEVLEGFILAYLNLDRVIDIIRYDDAPKEALMFEGWGEGYVRATDEGDYVSPLPTERAATLSDVQAEAILNMRLRALRRLEEMALLKERDALMEERAGLEDLLDNDEVQWKAIAGELREVRKVFGKGTDLGRRRSTFAEAGEVAEVPLEAMIEREPITVVCSQMGWVRALSGHQPLDKELKFKDGDGPAFMFHAETTDKLIVWGSDGRAFTLQASQLPGGRGMGEPLRLMVDLPNETAIVDILIHKPGRKLLLASSAGDGFVVPEEELVAMRRAGKQVLNLRAGTNALRPVEARGDHVACVGDNRKMLVFPLAELPEMPRGKGVRLQKFKDGGLSDVTVIALEDGLKWSDPAGRIRHEPDLTEWLGARAQAGRMAPRGFPRDNRFG</sequence>
<dbReference type="Gene3D" id="3.30.1360.40">
    <property type="match status" value="1"/>
</dbReference>
<dbReference type="CDD" id="cd00187">
    <property type="entry name" value="TOP4c"/>
    <property type="match status" value="1"/>
</dbReference>
<dbReference type="PROSITE" id="PS52040">
    <property type="entry name" value="TOPO_IIA"/>
    <property type="match status" value="1"/>
</dbReference>
<dbReference type="Gene3D" id="3.90.199.10">
    <property type="entry name" value="Topoisomerase II, domain 5"/>
    <property type="match status" value="1"/>
</dbReference>
<evidence type="ECO:0000259" key="9">
    <source>
        <dbReference type="PROSITE" id="PS52040"/>
    </source>
</evidence>
<comment type="catalytic activity">
    <reaction evidence="1 7 8">
        <text>ATP-dependent breakage, passage and rejoining of double-stranded DNA.</text>
        <dbReference type="EC" id="5.6.2.2"/>
    </reaction>
</comment>
<comment type="subunit">
    <text evidence="7">Heterotetramer composed of ParC and ParE.</text>
</comment>
<dbReference type="EC" id="5.6.2.2" evidence="7"/>
<evidence type="ECO:0000256" key="6">
    <source>
        <dbReference type="ARBA" id="ARBA00023235"/>
    </source>
</evidence>
<dbReference type="Gene3D" id="1.10.268.10">
    <property type="entry name" value="Topoisomerase, domain 3"/>
    <property type="match status" value="1"/>
</dbReference>
<dbReference type="EMBL" id="CP122537">
    <property type="protein sequence ID" value="WGH79187.1"/>
    <property type="molecule type" value="Genomic_DNA"/>
</dbReference>
<feature type="site" description="Transition state stabilizer" evidence="7">
    <location>
        <position position="126"/>
    </location>
</feature>
<dbReference type="InterPro" id="IPR005742">
    <property type="entry name" value="TopoIV_A_Gneg"/>
</dbReference>
<keyword evidence="2 7" id="KW-1003">Cell membrane</keyword>
<dbReference type="GO" id="GO:0003918">
    <property type="term" value="F:DNA topoisomerase type II (double strand cut, ATP-hydrolyzing) activity"/>
    <property type="evidence" value="ECO:0007669"/>
    <property type="project" value="UniProtKB-EC"/>
</dbReference>
<feature type="active site" description="O-(5'-phospho-DNA)-tyrosine intermediate" evidence="7 8">
    <location>
        <position position="127"/>
    </location>
</feature>
<comment type="function">
    <text evidence="7">Topoisomerase IV is essential for chromosome segregation. It relaxes supercoiled DNA. Performs the decatenation events required during the replication of a circular DNA molecule.</text>
</comment>
<keyword evidence="6 7" id="KW-0413">Isomerase</keyword>
<dbReference type="InterPro" id="IPR050220">
    <property type="entry name" value="Type_II_DNA_Topoisomerases"/>
</dbReference>
<protein>
    <recommendedName>
        <fullName evidence="7">DNA topoisomerase 4 subunit A</fullName>
        <ecNumber evidence="7">5.6.2.2</ecNumber>
    </recommendedName>
    <alternativeName>
        <fullName evidence="7">Topoisomerase IV subunit A</fullName>
    </alternativeName>
</protein>
<evidence type="ECO:0000256" key="4">
    <source>
        <dbReference type="ARBA" id="ARBA00023125"/>
    </source>
</evidence>
<feature type="site" description="Interaction with DNA" evidence="7">
    <location>
        <position position="85"/>
    </location>
</feature>
<evidence type="ECO:0000313" key="10">
    <source>
        <dbReference type="EMBL" id="WGH79187.1"/>
    </source>
</evidence>
<dbReference type="Pfam" id="PF00521">
    <property type="entry name" value="DNA_topoisoIV"/>
    <property type="match status" value="1"/>
</dbReference>
<keyword evidence="11" id="KW-1185">Reference proteome</keyword>
<feature type="site" description="Interaction with DNA" evidence="7">
    <location>
        <position position="83"/>
    </location>
</feature>
<gene>
    <name evidence="7" type="primary">parC</name>
    <name evidence="10" type="ORF">P8627_02680</name>
</gene>
<comment type="similarity">
    <text evidence="7">Belongs to the type II topoisomerase GyrA/ParC subunit family. ParC type 1 subfamily.</text>
</comment>
<evidence type="ECO:0000256" key="3">
    <source>
        <dbReference type="ARBA" id="ARBA00023029"/>
    </source>
</evidence>
<dbReference type="InterPro" id="IPR013758">
    <property type="entry name" value="Topo_IIA_A/C_ab"/>
</dbReference>
<feature type="domain" description="Topo IIA-type catalytic" evidence="9">
    <location>
        <begin position="39"/>
        <end position="528"/>
    </location>
</feature>
<dbReference type="SUPFAM" id="SSF56719">
    <property type="entry name" value="Type II DNA topoisomerase"/>
    <property type="match status" value="1"/>
</dbReference>
<evidence type="ECO:0000256" key="2">
    <source>
        <dbReference type="ARBA" id="ARBA00022475"/>
    </source>
</evidence>
<evidence type="ECO:0000256" key="1">
    <source>
        <dbReference type="ARBA" id="ARBA00000185"/>
    </source>
</evidence>
<dbReference type="SMART" id="SM00434">
    <property type="entry name" value="TOP4c"/>
    <property type="match status" value="1"/>
</dbReference>
<reference evidence="10 11" key="1">
    <citation type="submission" date="2023-04" db="EMBL/GenBank/DDBJ databases">
        <title>Jannaschia ovalis sp. nov., a marine bacterium isolated from sea tidal flat.</title>
        <authorList>
            <person name="Kwon D.Y."/>
            <person name="Kim J.-J."/>
        </authorList>
    </citation>
    <scope>NUCLEOTIDE SEQUENCE [LARGE SCALE GENOMIC DNA]</scope>
    <source>
        <strain evidence="10 11">GRR-S6-38</strain>
    </source>
</reference>
<dbReference type="InterPro" id="IPR035516">
    <property type="entry name" value="Gyrase/topoIV_suA_C"/>
</dbReference>
<dbReference type="PANTHER" id="PTHR43493">
    <property type="entry name" value="DNA GYRASE/TOPOISOMERASE SUBUNIT A"/>
    <property type="match status" value="1"/>
</dbReference>
<organism evidence="10 11">
    <name type="scientific">Jannaschia ovalis</name>
    <dbReference type="NCBI Taxonomy" id="3038773"/>
    <lineage>
        <taxon>Bacteria</taxon>
        <taxon>Pseudomonadati</taxon>
        <taxon>Pseudomonadota</taxon>
        <taxon>Alphaproteobacteria</taxon>
        <taxon>Rhodobacterales</taxon>
        <taxon>Roseobacteraceae</taxon>
        <taxon>Jannaschia</taxon>
    </lineage>
</organism>
<comment type="subcellular location">
    <subcellularLocation>
        <location evidence="7">Cell membrane</location>
        <topology evidence="7">Peripheral membrane protein</topology>
    </subcellularLocation>
</comment>
<evidence type="ECO:0000313" key="11">
    <source>
        <dbReference type="Proteomes" id="UP001243420"/>
    </source>
</evidence>
<dbReference type="InterPro" id="IPR006691">
    <property type="entry name" value="GyrA/parC_rep"/>
</dbReference>
<keyword evidence="4 7" id="KW-0238">DNA-binding</keyword>
<dbReference type="InterPro" id="IPR013757">
    <property type="entry name" value="Topo_IIA_A_a_sf"/>
</dbReference>